<keyword evidence="3" id="KW-0813">Transport</keyword>
<feature type="transmembrane region" description="Helical" evidence="10">
    <location>
        <begin position="162"/>
        <end position="183"/>
    </location>
</feature>
<accession>A0AAV1HSH6</accession>
<sequence>MLPPVSSPRALTHPLLKTSWPSQHPRRRYVTFQCERWVVSPLSTSARVHLRKSVPGHGRLKREPLTVALALPHIPMPDASNLGSIGSALESCVHDGVLAATVSASFKLFLMCGFTGWLLQSGRIPQESATVLSKVAFNMFIPCMLFTKVASTLSAKPDVSLLALPALAIVQVSLGALFGTLAARVVDGSVKRSLAGWHPFEPSTSAKTLALTTATATGIPSAAPALLARPQATPSGARELTTAACTFGNSLTLPLVFMMSLLPAAAFDRAVGYTALFLVGWSPLLWSLGYSQLSSLELSSGEQKGVPANRFATNADATDVDDEMSAARIALATGAGLKQSSSASRRAVEGTEAGRRVFRGLRRAFMRIANPPLFGIIAGILVGVSPLGVQLFQSESAIAIHRAAQLPTELRTCLGGLKALTEVLQLIGGATLAVQTVVLGASLFQKAKRQQPRAPNQAASGDLNAGASSSGRQSGGDPRIKSLSPTGGSVTWSEARLAAAQTSRSADQQGASTSRSEAGMNGQNLLKMLWPADAIDRRMFACVSIVRLLLVPGATLLLVRGLAALRLLPDDPVCTLSVLVQSAMPSAQNLVLLMQLRKSTQPLAPRMAALLLRIYAVAVIPVTAWITVFMSQPSMQALLV</sequence>
<feature type="compositionally biased region" description="Low complexity" evidence="9">
    <location>
        <begin position="465"/>
        <end position="476"/>
    </location>
</feature>
<evidence type="ECO:0000313" key="12">
    <source>
        <dbReference type="Proteomes" id="UP001314263"/>
    </source>
</evidence>
<feature type="transmembrane region" description="Helical" evidence="10">
    <location>
        <begin position="545"/>
        <end position="563"/>
    </location>
</feature>
<name>A0AAV1HSH6_9CHLO</name>
<feature type="region of interest" description="Disordered" evidence="9">
    <location>
        <begin position="449"/>
        <end position="489"/>
    </location>
</feature>
<dbReference type="PANTHER" id="PTHR31651">
    <property type="match status" value="1"/>
</dbReference>
<feature type="transmembrane region" description="Helical" evidence="10">
    <location>
        <begin position="423"/>
        <end position="444"/>
    </location>
</feature>
<dbReference type="EMBL" id="CAUYUE010000002">
    <property type="protein sequence ID" value="CAK0738350.1"/>
    <property type="molecule type" value="Genomic_DNA"/>
</dbReference>
<evidence type="ECO:0000256" key="3">
    <source>
        <dbReference type="ARBA" id="ARBA00022448"/>
    </source>
</evidence>
<reference evidence="11 12" key="1">
    <citation type="submission" date="2023-10" db="EMBL/GenBank/DDBJ databases">
        <authorList>
            <person name="Maclean D."/>
            <person name="Macfadyen A."/>
        </authorList>
    </citation>
    <scope>NUCLEOTIDE SEQUENCE [LARGE SCALE GENOMIC DNA]</scope>
</reference>
<keyword evidence="4 10" id="KW-0812">Transmembrane</keyword>
<dbReference type="AlphaFoldDB" id="A0AAV1HSH6"/>
<gene>
    <name evidence="11" type="ORF">CVIRNUC_001030</name>
</gene>
<dbReference type="GO" id="GO:0016020">
    <property type="term" value="C:membrane"/>
    <property type="evidence" value="ECO:0007669"/>
    <property type="project" value="UniProtKB-SubCell"/>
</dbReference>
<comment type="caution">
    <text evidence="11">The sequence shown here is derived from an EMBL/GenBank/DDBJ whole genome shotgun (WGS) entry which is preliminary data.</text>
</comment>
<evidence type="ECO:0000256" key="10">
    <source>
        <dbReference type="SAM" id="Phobius"/>
    </source>
</evidence>
<evidence type="ECO:0000256" key="1">
    <source>
        <dbReference type="ARBA" id="ARBA00004141"/>
    </source>
</evidence>
<evidence type="ECO:0000256" key="8">
    <source>
        <dbReference type="ARBA" id="ARBA00025752"/>
    </source>
</evidence>
<keyword evidence="5 10" id="KW-1133">Transmembrane helix</keyword>
<evidence type="ECO:0000256" key="6">
    <source>
        <dbReference type="ARBA" id="ARBA00023136"/>
    </source>
</evidence>
<comment type="function">
    <text evidence="7">Involved in cellular auxin homeostasis by regulating auxin metabolism. Regulates intracellular auxin accumulation at the endoplasmic reticulum and thus auxin availability for nuclear auxin signaling.</text>
</comment>
<dbReference type="Proteomes" id="UP001314263">
    <property type="component" value="Unassembled WGS sequence"/>
</dbReference>
<dbReference type="Pfam" id="PF03547">
    <property type="entry name" value="Mem_trans"/>
    <property type="match status" value="2"/>
</dbReference>
<keyword evidence="6 10" id="KW-0472">Membrane</keyword>
<feature type="transmembrane region" description="Helical" evidence="10">
    <location>
        <begin position="131"/>
        <end position="150"/>
    </location>
</feature>
<evidence type="ECO:0008006" key="13">
    <source>
        <dbReference type="Google" id="ProtNLM"/>
    </source>
</evidence>
<feature type="transmembrane region" description="Helical" evidence="10">
    <location>
        <begin position="608"/>
        <end position="630"/>
    </location>
</feature>
<feature type="transmembrane region" description="Helical" evidence="10">
    <location>
        <begin position="364"/>
        <end position="384"/>
    </location>
</feature>
<comment type="similarity">
    <text evidence="8">Belongs to the auxin efflux carrier (TC 2.A.69.2) family.</text>
</comment>
<evidence type="ECO:0000313" key="11">
    <source>
        <dbReference type="EMBL" id="CAK0738350.1"/>
    </source>
</evidence>
<evidence type="ECO:0000256" key="5">
    <source>
        <dbReference type="ARBA" id="ARBA00022989"/>
    </source>
</evidence>
<proteinExistence type="inferred from homology"/>
<comment type="subcellular location">
    <subcellularLocation>
        <location evidence="2">Endomembrane system</location>
    </subcellularLocation>
    <subcellularLocation>
        <location evidence="1">Membrane</location>
        <topology evidence="1">Multi-pass membrane protein</topology>
    </subcellularLocation>
</comment>
<evidence type="ECO:0000256" key="4">
    <source>
        <dbReference type="ARBA" id="ARBA00022692"/>
    </source>
</evidence>
<evidence type="ECO:0000256" key="2">
    <source>
        <dbReference type="ARBA" id="ARBA00004308"/>
    </source>
</evidence>
<organism evidence="11 12">
    <name type="scientific">Coccomyxa viridis</name>
    <dbReference type="NCBI Taxonomy" id="1274662"/>
    <lineage>
        <taxon>Eukaryota</taxon>
        <taxon>Viridiplantae</taxon>
        <taxon>Chlorophyta</taxon>
        <taxon>core chlorophytes</taxon>
        <taxon>Trebouxiophyceae</taxon>
        <taxon>Trebouxiophyceae incertae sedis</taxon>
        <taxon>Coccomyxaceae</taxon>
        <taxon>Coccomyxa</taxon>
    </lineage>
</organism>
<protein>
    <recommendedName>
        <fullName evidence="13">Auxin efflux carrier</fullName>
    </recommendedName>
</protein>
<dbReference type="GO" id="GO:0012505">
    <property type="term" value="C:endomembrane system"/>
    <property type="evidence" value="ECO:0007669"/>
    <property type="project" value="UniProtKB-SubCell"/>
</dbReference>
<dbReference type="GO" id="GO:0080162">
    <property type="term" value="P:endoplasmic reticulum to cytosol auxin transport"/>
    <property type="evidence" value="ECO:0007669"/>
    <property type="project" value="InterPro"/>
</dbReference>
<evidence type="ECO:0000256" key="9">
    <source>
        <dbReference type="SAM" id="MobiDB-lite"/>
    </source>
</evidence>
<dbReference type="InterPro" id="IPR045033">
    <property type="entry name" value="PILS1/3/4/5/7"/>
</dbReference>
<feature type="transmembrane region" description="Helical" evidence="10">
    <location>
        <begin position="270"/>
        <end position="290"/>
    </location>
</feature>
<evidence type="ECO:0000256" key="7">
    <source>
        <dbReference type="ARBA" id="ARBA00025100"/>
    </source>
</evidence>
<keyword evidence="12" id="KW-1185">Reference proteome</keyword>
<dbReference type="InterPro" id="IPR004776">
    <property type="entry name" value="Mem_transp_PIN-like"/>
</dbReference>
<feature type="transmembrane region" description="Helical" evidence="10">
    <location>
        <begin position="97"/>
        <end position="119"/>
    </location>
</feature>
<feature type="transmembrane region" description="Helical" evidence="10">
    <location>
        <begin position="240"/>
        <end position="264"/>
    </location>
</feature>
<dbReference type="PANTHER" id="PTHR31651:SF36">
    <property type="entry name" value="AUXIN EFFLUX CARRIER FAMILY PROTEIN"/>
    <property type="match status" value="1"/>
</dbReference>